<dbReference type="GO" id="GO:0005829">
    <property type="term" value="C:cytosol"/>
    <property type="evidence" value="ECO:0007669"/>
    <property type="project" value="TreeGrafter"/>
</dbReference>
<dbReference type="Proteomes" id="UP000231632">
    <property type="component" value="Unassembled WGS sequence"/>
</dbReference>
<dbReference type="GO" id="GO:0006269">
    <property type="term" value="P:DNA replication, synthesis of primer"/>
    <property type="evidence" value="ECO:0007669"/>
    <property type="project" value="UniProtKB-UniRule"/>
</dbReference>
<evidence type="ECO:0000313" key="15">
    <source>
        <dbReference type="EMBL" id="GAV19174.1"/>
    </source>
</evidence>
<evidence type="ECO:0000256" key="10">
    <source>
        <dbReference type="ARBA" id="ARBA00044932"/>
    </source>
</evidence>
<dbReference type="STRING" id="1921010.MMIC_P0103"/>
<keyword evidence="9" id="KW-0413">Isomerase</keyword>
<dbReference type="InterPro" id="IPR027417">
    <property type="entry name" value="P-loop_NTPase"/>
</dbReference>
<comment type="similarity">
    <text evidence="1 13">Belongs to the helicase family. DnaB subfamily.</text>
</comment>
<dbReference type="GO" id="GO:0042802">
    <property type="term" value="F:identical protein binding"/>
    <property type="evidence" value="ECO:0007669"/>
    <property type="project" value="UniProtKB-ARBA"/>
</dbReference>
<dbReference type="NCBIfam" id="NF004384">
    <property type="entry name" value="PRK05748.1"/>
    <property type="match status" value="1"/>
</dbReference>
<reference evidence="15 16" key="1">
    <citation type="journal article" date="2017" name="Arch. Microbiol.">
        <title>Mariprofundus micogutta sp. nov., a novel iron-oxidizing zetaproteobacterium isolated from a deep-sea hydrothermal field at the Bayonnaise knoll of the Izu-Ogasawara arc, and a description of Mariprofundales ord. nov. and Zetaproteobacteria classis nov.</title>
        <authorList>
            <person name="Makita H."/>
            <person name="Tanaka E."/>
            <person name="Mitsunobu S."/>
            <person name="Miyazaki M."/>
            <person name="Nunoura T."/>
            <person name="Uematsu K."/>
            <person name="Takaki Y."/>
            <person name="Nishi S."/>
            <person name="Shimamura S."/>
            <person name="Takai K."/>
        </authorList>
    </citation>
    <scope>NUCLEOTIDE SEQUENCE [LARGE SCALE GENOMIC DNA]</scope>
    <source>
        <strain evidence="15 16">ET2</strain>
    </source>
</reference>
<protein>
    <recommendedName>
        <fullName evidence="12 13">Replicative DNA helicase</fullName>
        <ecNumber evidence="12 13">5.6.2.3</ecNumber>
    </recommendedName>
</protein>
<dbReference type="Pfam" id="PF00772">
    <property type="entry name" value="DnaB"/>
    <property type="match status" value="1"/>
</dbReference>
<dbReference type="GO" id="GO:0016887">
    <property type="term" value="F:ATP hydrolysis activity"/>
    <property type="evidence" value="ECO:0007669"/>
    <property type="project" value="RHEA"/>
</dbReference>
<keyword evidence="7 13" id="KW-0067">ATP-binding</keyword>
<feature type="domain" description="SF4 helicase" evidence="14">
    <location>
        <begin position="189"/>
        <end position="457"/>
    </location>
</feature>
<evidence type="ECO:0000313" key="16">
    <source>
        <dbReference type="Proteomes" id="UP000231632"/>
    </source>
</evidence>
<dbReference type="GO" id="GO:0005524">
    <property type="term" value="F:ATP binding"/>
    <property type="evidence" value="ECO:0007669"/>
    <property type="project" value="UniProtKB-UniRule"/>
</dbReference>
<dbReference type="PROSITE" id="PS51199">
    <property type="entry name" value="SF4_HELICASE"/>
    <property type="match status" value="1"/>
</dbReference>
<evidence type="ECO:0000256" key="7">
    <source>
        <dbReference type="ARBA" id="ARBA00022840"/>
    </source>
</evidence>
<dbReference type="InterPro" id="IPR007692">
    <property type="entry name" value="DNA_helicase_DnaB"/>
</dbReference>
<dbReference type="Gene3D" id="1.10.860.10">
    <property type="entry name" value="DNAb Helicase, Chain A"/>
    <property type="match status" value="1"/>
</dbReference>
<dbReference type="EMBL" id="BDFD01000001">
    <property type="protein sequence ID" value="GAV19174.1"/>
    <property type="molecule type" value="Genomic_DNA"/>
</dbReference>
<evidence type="ECO:0000256" key="11">
    <source>
        <dbReference type="ARBA" id="ARBA00048954"/>
    </source>
</evidence>
<dbReference type="SUPFAM" id="SSF52540">
    <property type="entry name" value="P-loop containing nucleoside triphosphate hydrolases"/>
    <property type="match status" value="1"/>
</dbReference>
<dbReference type="InterPro" id="IPR016136">
    <property type="entry name" value="DNA_helicase_N/primase_C"/>
</dbReference>
<dbReference type="GO" id="GO:1990077">
    <property type="term" value="C:primosome complex"/>
    <property type="evidence" value="ECO:0007669"/>
    <property type="project" value="UniProtKB-UniRule"/>
</dbReference>
<dbReference type="PANTHER" id="PTHR30153">
    <property type="entry name" value="REPLICATIVE DNA HELICASE DNAB"/>
    <property type="match status" value="1"/>
</dbReference>
<dbReference type="Gene3D" id="3.40.50.300">
    <property type="entry name" value="P-loop containing nucleotide triphosphate hydrolases"/>
    <property type="match status" value="1"/>
</dbReference>
<proteinExistence type="inferred from homology"/>
<gene>
    <name evidence="15" type="ORF">MMIC_P0103</name>
</gene>
<evidence type="ECO:0000256" key="3">
    <source>
        <dbReference type="ARBA" id="ARBA00022705"/>
    </source>
</evidence>
<dbReference type="OrthoDB" id="5288009at2"/>
<dbReference type="EC" id="5.6.2.3" evidence="12 13"/>
<dbReference type="SMART" id="SM00382">
    <property type="entry name" value="AAA"/>
    <property type="match status" value="1"/>
</dbReference>
<dbReference type="PANTHER" id="PTHR30153:SF2">
    <property type="entry name" value="REPLICATIVE DNA HELICASE"/>
    <property type="match status" value="1"/>
</dbReference>
<keyword evidence="2 13" id="KW-0639">Primosome</keyword>
<keyword evidence="5 13" id="KW-0378">Hydrolase</keyword>
<dbReference type="AlphaFoldDB" id="A0A1L8CJS4"/>
<dbReference type="InterPro" id="IPR003593">
    <property type="entry name" value="AAA+_ATPase"/>
</dbReference>
<dbReference type="RefSeq" id="WP_083530364.1">
    <property type="nucleotide sequence ID" value="NZ_BDFD01000001.1"/>
</dbReference>
<evidence type="ECO:0000256" key="5">
    <source>
        <dbReference type="ARBA" id="ARBA00022801"/>
    </source>
</evidence>
<dbReference type="SUPFAM" id="SSF48024">
    <property type="entry name" value="N-terminal domain of DnaB helicase"/>
    <property type="match status" value="1"/>
</dbReference>
<keyword evidence="3 13" id="KW-0235">DNA replication</keyword>
<dbReference type="InterPro" id="IPR036185">
    <property type="entry name" value="DNA_heli_DnaB-like_N_sf"/>
</dbReference>
<keyword evidence="8 13" id="KW-0238">DNA-binding</keyword>
<sequence>MSQAIPLRTDTLRERIPPHAYDAERAVLGGIMLDPEALEKLEGSLQPEHFYVEANARIFYVILELASKGQPVDGLTIKDHLERRQELESTGGEAYLADLVGAVPTSANVKHYADIVRERFVLRQLLSVCSDVSRDVYEETGQDVIEHLDIAEKNILAIAENFNRSRPAFSKMSDLMLETYKELEERYAQKKLVTGVATGFDDLDSMTAGMQRGDLIIVAGRPSMGKTAFSMNLAQNASLRSDEEGVVAVFSLEMSTQQIAMRMLACEARVDMSNLRTGRFSADDWRKLASASGSLAESKIFIDDTPAISVMELRSKCRRLKRENKHLDLVLIDYIQLMSGRASADNRAQEVSEISRALKGLAKELDVPVIALSQLNRSLEQRADKRPVMSDLRESGAIEQDADVIMFIYRDEVYNKKPENEGLAEIIIAKQRNGPIGDVKLTFVHKFTRFENHISAGFDD</sequence>
<accession>A0A1L8CJS4</accession>
<dbReference type="Pfam" id="PF03796">
    <property type="entry name" value="DnaB_C"/>
    <property type="match status" value="1"/>
</dbReference>
<evidence type="ECO:0000256" key="8">
    <source>
        <dbReference type="ARBA" id="ARBA00023125"/>
    </source>
</evidence>
<comment type="caution">
    <text evidence="15">The sequence shown here is derived from an EMBL/GenBank/DDBJ whole genome shotgun (WGS) entry which is preliminary data.</text>
</comment>
<dbReference type="NCBIfam" id="TIGR00665">
    <property type="entry name" value="DnaB"/>
    <property type="match status" value="1"/>
</dbReference>
<keyword evidence="4 13" id="KW-0547">Nucleotide-binding</keyword>
<organism evidence="15 16">
    <name type="scientific">Mariprofundus micogutta</name>
    <dbReference type="NCBI Taxonomy" id="1921010"/>
    <lineage>
        <taxon>Bacteria</taxon>
        <taxon>Pseudomonadati</taxon>
        <taxon>Pseudomonadota</taxon>
        <taxon>Candidatius Mariprofundia</taxon>
        <taxon>Mariprofundales</taxon>
        <taxon>Mariprofundaceae</taxon>
        <taxon>Mariprofundus</taxon>
    </lineage>
</organism>
<evidence type="ECO:0000256" key="2">
    <source>
        <dbReference type="ARBA" id="ARBA00022515"/>
    </source>
</evidence>
<dbReference type="FunFam" id="1.10.860.10:FF:000001">
    <property type="entry name" value="Replicative DNA helicase"/>
    <property type="match status" value="1"/>
</dbReference>
<dbReference type="FunFam" id="3.40.50.300:FF:000076">
    <property type="entry name" value="Replicative DNA helicase"/>
    <property type="match status" value="1"/>
</dbReference>
<evidence type="ECO:0000256" key="12">
    <source>
        <dbReference type="NCBIfam" id="TIGR00665"/>
    </source>
</evidence>
<keyword evidence="6 13" id="KW-0347">Helicase</keyword>
<dbReference type="GO" id="GO:0043139">
    <property type="term" value="F:5'-3' DNA helicase activity"/>
    <property type="evidence" value="ECO:0007669"/>
    <property type="project" value="UniProtKB-EC"/>
</dbReference>
<name>A0A1L8CJS4_9PROT</name>
<comment type="catalytic activity">
    <reaction evidence="11 13">
        <text>ATP + H2O = ADP + phosphate + H(+)</text>
        <dbReference type="Rhea" id="RHEA:13065"/>
        <dbReference type="ChEBI" id="CHEBI:15377"/>
        <dbReference type="ChEBI" id="CHEBI:15378"/>
        <dbReference type="ChEBI" id="CHEBI:30616"/>
        <dbReference type="ChEBI" id="CHEBI:43474"/>
        <dbReference type="ChEBI" id="CHEBI:456216"/>
        <dbReference type="EC" id="5.6.2.3"/>
    </reaction>
</comment>
<comment type="function">
    <text evidence="10 13">The main replicative DNA helicase, it participates in initiation and elongation during chromosome replication. Travels ahead of the DNA replisome, separating dsDNA into templates for DNA synthesis. A processive ATP-dependent 5'-3' DNA helicase it has DNA-dependent ATPase activity.</text>
</comment>
<dbReference type="InterPro" id="IPR007693">
    <property type="entry name" value="DNA_helicase_DnaB-like_N"/>
</dbReference>
<evidence type="ECO:0000256" key="6">
    <source>
        <dbReference type="ARBA" id="ARBA00022806"/>
    </source>
</evidence>
<evidence type="ECO:0000259" key="14">
    <source>
        <dbReference type="PROSITE" id="PS51199"/>
    </source>
</evidence>
<evidence type="ECO:0000256" key="9">
    <source>
        <dbReference type="ARBA" id="ARBA00023235"/>
    </source>
</evidence>
<dbReference type="InterPro" id="IPR007694">
    <property type="entry name" value="DNA_helicase_DnaB-like_C"/>
</dbReference>
<keyword evidence="16" id="KW-1185">Reference proteome</keyword>
<dbReference type="CDD" id="cd00984">
    <property type="entry name" value="DnaB_C"/>
    <property type="match status" value="1"/>
</dbReference>
<evidence type="ECO:0000256" key="4">
    <source>
        <dbReference type="ARBA" id="ARBA00022741"/>
    </source>
</evidence>
<evidence type="ECO:0000256" key="1">
    <source>
        <dbReference type="ARBA" id="ARBA00008428"/>
    </source>
</evidence>
<evidence type="ECO:0000256" key="13">
    <source>
        <dbReference type="RuleBase" id="RU362085"/>
    </source>
</evidence>
<dbReference type="GO" id="GO:0003677">
    <property type="term" value="F:DNA binding"/>
    <property type="evidence" value="ECO:0007669"/>
    <property type="project" value="UniProtKB-UniRule"/>
</dbReference>